<comment type="caution">
    <text evidence="1">The sequence shown here is derived from an EMBL/GenBank/DDBJ whole genome shotgun (WGS) entry which is preliminary data.</text>
</comment>
<dbReference type="EMBL" id="JEMT01024064">
    <property type="protein sequence ID" value="EXX63177.1"/>
    <property type="molecule type" value="Genomic_DNA"/>
</dbReference>
<accession>A0A015J0Z5</accession>
<evidence type="ECO:0000313" key="2">
    <source>
        <dbReference type="Proteomes" id="UP000022910"/>
    </source>
</evidence>
<dbReference type="SMR" id="A0A015J0Z5"/>
<evidence type="ECO:0008006" key="3">
    <source>
        <dbReference type="Google" id="ProtNLM"/>
    </source>
</evidence>
<dbReference type="AlphaFoldDB" id="A0A015J0Z5"/>
<sequence length="140" mass="17223">MKKIERRNNINKTINSDDKKIIINYMKEWNKRGKNPKNPFVQLSKQLKNRYEPKAICNYWWNMLDPHLDHEPFTRDEKEYIYKWVENHQKSNGGNIQWKFLQPEIEKEFGKFRSLNGLKNIWNVKKRQLERTIKDEESKN</sequence>
<dbReference type="OrthoDB" id="2303635at2759"/>
<gene>
    <name evidence="1" type="ORF">RirG_154730</name>
</gene>
<organism evidence="1 2">
    <name type="scientific">Rhizophagus irregularis (strain DAOM 197198w)</name>
    <name type="common">Glomus intraradices</name>
    <dbReference type="NCBI Taxonomy" id="1432141"/>
    <lineage>
        <taxon>Eukaryota</taxon>
        <taxon>Fungi</taxon>
        <taxon>Fungi incertae sedis</taxon>
        <taxon>Mucoromycota</taxon>
        <taxon>Glomeromycotina</taxon>
        <taxon>Glomeromycetes</taxon>
        <taxon>Glomerales</taxon>
        <taxon>Glomeraceae</taxon>
        <taxon>Rhizophagus</taxon>
    </lineage>
</organism>
<dbReference type="Proteomes" id="UP000022910">
    <property type="component" value="Unassembled WGS sequence"/>
</dbReference>
<reference evidence="1 2" key="1">
    <citation type="submission" date="2014-02" db="EMBL/GenBank/DDBJ databases">
        <title>Single nucleus genome sequencing reveals high similarity among nuclei of an endomycorrhizal fungus.</title>
        <authorList>
            <person name="Lin K."/>
            <person name="Geurts R."/>
            <person name="Zhang Z."/>
            <person name="Limpens E."/>
            <person name="Saunders D.G."/>
            <person name="Mu D."/>
            <person name="Pang E."/>
            <person name="Cao H."/>
            <person name="Cha H."/>
            <person name="Lin T."/>
            <person name="Zhou Q."/>
            <person name="Shang Y."/>
            <person name="Li Y."/>
            <person name="Ivanov S."/>
            <person name="Sharma T."/>
            <person name="Velzen R.V."/>
            <person name="Ruijter N.D."/>
            <person name="Aanen D.K."/>
            <person name="Win J."/>
            <person name="Kamoun S."/>
            <person name="Bisseling T."/>
            <person name="Huang S."/>
        </authorList>
    </citation>
    <scope>NUCLEOTIDE SEQUENCE [LARGE SCALE GENOMIC DNA]</scope>
    <source>
        <strain evidence="2">DAOM197198w</strain>
    </source>
</reference>
<protein>
    <recommendedName>
        <fullName evidence="3">HTH myb-type domain-containing protein</fullName>
    </recommendedName>
</protein>
<proteinExistence type="predicted"/>
<dbReference type="HOGENOM" id="CLU_131664_1_1_1"/>
<keyword evidence="2" id="KW-1185">Reference proteome</keyword>
<evidence type="ECO:0000313" key="1">
    <source>
        <dbReference type="EMBL" id="EXX63177.1"/>
    </source>
</evidence>
<name>A0A015J0Z5_RHIIW</name>